<protein>
    <recommendedName>
        <fullName evidence="3">Leucine-rich repeat protein</fullName>
    </recommendedName>
</protein>
<dbReference type="Pfam" id="PF13855">
    <property type="entry name" value="LRR_8"/>
    <property type="match status" value="1"/>
</dbReference>
<dbReference type="SUPFAM" id="SSF52058">
    <property type="entry name" value="L domain-like"/>
    <property type="match status" value="1"/>
</dbReference>
<dbReference type="InterPro" id="IPR001611">
    <property type="entry name" value="Leu-rich_rpt"/>
</dbReference>
<evidence type="ECO:0000313" key="2">
    <source>
        <dbReference type="EMBL" id="AYV84835.1"/>
    </source>
</evidence>
<dbReference type="InterPro" id="IPR050328">
    <property type="entry name" value="Dev_Immune_Receptor"/>
</dbReference>
<gene>
    <name evidence="2" type="ORF">Hyperionvirus42_11</name>
</gene>
<dbReference type="GO" id="GO:0031012">
    <property type="term" value="C:extracellular matrix"/>
    <property type="evidence" value="ECO:0007669"/>
    <property type="project" value="TreeGrafter"/>
</dbReference>
<accession>A0A3G5AC78</accession>
<dbReference type="PROSITE" id="PS51450">
    <property type="entry name" value="LRR"/>
    <property type="match status" value="1"/>
</dbReference>
<reference evidence="2" key="1">
    <citation type="submission" date="2018-10" db="EMBL/GenBank/DDBJ databases">
        <title>Hidden diversity of soil giant viruses.</title>
        <authorList>
            <person name="Schulz F."/>
            <person name="Alteio L."/>
            <person name="Goudeau D."/>
            <person name="Ryan E.M."/>
            <person name="Malmstrom R.R."/>
            <person name="Blanchard J."/>
            <person name="Woyke T."/>
        </authorList>
    </citation>
    <scope>NUCLEOTIDE SEQUENCE</scope>
    <source>
        <strain evidence="2">HYV1</strain>
    </source>
</reference>
<evidence type="ECO:0000256" key="1">
    <source>
        <dbReference type="ARBA" id="ARBA00022729"/>
    </source>
</evidence>
<name>A0A3G5AC78_9VIRU</name>
<dbReference type="GO" id="GO:0005615">
    <property type="term" value="C:extracellular space"/>
    <property type="evidence" value="ECO:0007669"/>
    <property type="project" value="TreeGrafter"/>
</dbReference>
<sequence length="389" mass="45009">MNLKIETNITSLDTVGDYIEILTDLTNLTSLQIHRLDEVKSEMLSNLTKLIELDLSGNTRINGETIRKLTNLRKLNLEENRIIADEDIECLPLRSLSLSKNSMITWRILKKLNLTELNLNKYAYRLEGDELSQNTSLTELTGEMMDIYEIGLENIAKMTNLRKLTIKNPNLIYKDYIRLTNLTHLELDTLRTPFNMSDLSRLETLIIKGIDVVNTNFRLVRLVSLSHLEINGYRFGTGEIDFRHLRNLTHLDVGANCCVNFAEMLVLKKLKRLILRNANYDKEVDIFGLTSLTSLEILDGRLRSIVMGKNDSLERLTIGTYNSDIDDKTLKGFVNLKYLSLRPLHNVHGLCFKYLENLYEVTLWKRHMLYKESIALLEVRGIKIKYLNI</sequence>
<dbReference type="Gene3D" id="3.80.10.10">
    <property type="entry name" value="Ribonuclease Inhibitor"/>
    <property type="match status" value="2"/>
</dbReference>
<proteinExistence type="predicted"/>
<dbReference type="PANTHER" id="PTHR24373:SF387">
    <property type="entry name" value="LEUCINE-RICH REPEATS AND IMMUNOGLOBULIN-LIKE DOMAINS PROTEIN SMA-10"/>
    <property type="match status" value="1"/>
</dbReference>
<dbReference type="InterPro" id="IPR032675">
    <property type="entry name" value="LRR_dom_sf"/>
</dbReference>
<organism evidence="2">
    <name type="scientific">Hyperionvirus sp</name>
    <dbReference type="NCBI Taxonomy" id="2487770"/>
    <lineage>
        <taxon>Viruses</taxon>
        <taxon>Varidnaviria</taxon>
        <taxon>Bamfordvirae</taxon>
        <taxon>Nucleocytoviricota</taxon>
        <taxon>Megaviricetes</taxon>
        <taxon>Imitervirales</taxon>
        <taxon>Mimiviridae</taxon>
        <taxon>Klosneuvirinae</taxon>
    </lineage>
</organism>
<evidence type="ECO:0008006" key="3">
    <source>
        <dbReference type="Google" id="ProtNLM"/>
    </source>
</evidence>
<keyword evidence="1" id="KW-0732">Signal</keyword>
<dbReference type="PANTHER" id="PTHR24373">
    <property type="entry name" value="SLIT RELATED LEUCINE-RICH REPEAT NEURONAL PROTEIN"/>
    <property type="match status" value="1"/>
</dbReference>
<dbReference type="EMBL" id="MK072424">
    <property type="protein sequence ID" value="AYV84835.1"/>
    <property type="molecule type" value="Genomic_DNA"/>
</dbReference>